<reference evidence="12" key="1">
    <citation type="journal article" date="2020" name="Nat. Commun.">
        <title>Large-scale genome sequencing of mycorrhizal fungi provides insights into the early evolution of symbiotic traits.</title>
        <authorList>
            <person name="Miyauchi S."/>
            <person name="Kiss E."/>
            <person name="Kuo A."/>
            <person name="Drula E."/>
            <person name="Kohler A."/>
            <person name="Sanchez-Garcia M."/>
            <person name="Morin E."/>
            <person name="Andreopoulos B."/>
            <person name="Barry K.W."/>
            <person name="Bonito G."/>
            <person name="Buee M."/>
            <person name="Carver A."/>
            <person name="Chen C."/>
            <person name="Cichocki N."/>
            <person name="Clum A."/>
            <person name="Culley D."/>
            <person name="Crous P.W."/>
            <person name="Fauchery L."/>
            <person name="Girlanda M."/>
            <person name="Hayes R.D."/>
            <person name="Keri Z."/>
            <person name="LaButti K."/>
            <person name="Lipzen A."/>
            <person name="Lombard V."/>
            <person name="Magnuson J."/>
            <person name="Maillard F."/>
            <person name="Murat C."/>
            <person name="Nolan M."/>
            <person name="Ohm R.A."/>
            <person name="Pangilinan J."/>
            <person name="Pereira M.F."/>
            <person name="Perotto S."/>
            <person name="Peter M."/>
            <person name="Pfister S."/>
            <person name="Riley R."/>
            <person name="Sitrit Y."/>
            <person name="Stielow J.B."/>
            <person name="Szollosi G."/>
            <person name="Zifcakova L."/>
            <person name="Stursova M."/>
            <person name="Spatafora J.W."/>
            <person name="Tedersoo L."/>
            <person name="Vaario L.M."/>
            <person name="Yamada A."/>
            <person name="Yan M."/>
            <person name="Wang P."/>
            <person name="Xu J."/>
            <person name="Bruns T."/>
            <person name="Baldrian P."/>
            <person name="Vilgalys R."/>
            <person name="Dunand C."/>
            <person name="Henrissat B."/>
            <person name="Grigoriev I.V."/>
            <person name="Hibbett D."/>
            <person name="Nagy L.G."/>
            <person name="Martin F.M."/>
        </authorList>
    </citation>
    <scope>NUCLEOTIDE SEQUENCE</scope>
    <source>
        <strain evidence="12">UH-Tt-Lm1</strain>
    </source>
</reference>
<evidence type="ECO:0000313" key="13">
    <source>
        <dbReference type="Proteomes" id="UP000736335"/>
    </source>
</evidence>
<evidence type="ECO:0000259" key="11">
    <source>
        <dbReference type="Pfam" id="PF08704"/>
    </source>
</evidence>
<dbReference type="Proteomes" id="UP000736335">
    <property type="component" value="Unassembled WGS sequence"/>
</dbReference>
<dbReference type="PANTHER" id="PTHR12133:SF2">
    <property type="entry name" value="TRNA (ADENINE(58)-N(1))-METHYLTRANSFERASE CATALYTIC SUBUNIT TRMT61A"/>
    <property type="match status" value="1"/>
</dbReference>
<evidence type="ECO:0000256" key="1">
    <source>
        <dbReference type="ARBA" id="ARBA00004123"/>
    </source>
</evidence>
<evidence type="ECO:0000256" key="3">
    <source>
        <dbReference type="ARBA" id="ARBA00015963"/>
    </source>
</evidence>
<dbReference type="AlphaFoldDB" id="A0A9P6HAS7"/>
<dbReference type="GO" id="GO:0160107">
    <property type="term" value="F:tRNA (adenine(58)-N1)-methyltransferase activity"/>
    <property type="evidence" value="ECO:0007669"/>
    <property type="project" value="UniProtKB-EC"/>
</dbReference>
<dbReference type="Pfam" id="PF08704">
    <property type="entry name" value="GCD14"/>
    <property type="match status" value="1"/>
</dbReference>
<keyword evidence="13" id="KW-1185">Reference proteome</keyword>
<dbReference type="Gene3D" id="3.40.50.150">
    <property type="entry name" value="Vaccinia Virus protein VP39"/>
    <property type="match status" value="1"/>
</dbReference>
<evidence type="ECO:0000256" key="7">
    <source>
        <dbReference type="ARBA" id="ARBA00022694"/>
    </source>
</evidence>
<evidence type="ECO:0000256" key="10">
    <source>
        <dbReference type="SAM" id="MobiDB-lite"/>
    </source>
</evidence>
<dbReference type="PANTHER" id="PTHR12133">
    <property type="entry name" value="TRNA (ADENINE(58)-N(1))-METHYLTRANSFERASE"/>
    <property type="match status" value="1"/>
</dbReference>
<dbReference type="EMBL" id="WIUZ02000010">
    <property type="protein sequence ID" value="KAF9783102.1"/>
    <property type="molecule type" value="Genomic_DNA"/>
</dbReference>
<organism evidence="12 13">
    <name type="scientific">Thelephora terrestris</name>
    <dbReference type="NCBI Taxonomy" id="56493"/>
    <lineage>
        <taxon>Eukaryota</taxon>
        <taxon>Fungi</taxon>
        <taxon>Dikarya</taxon>
        <taxon>Basidiomycota</taxon>
        <taxon>Agaricomycotina</taxon>
        <taxon>Agaricomycetes</taxon>
        <taxon>Thelephorales</taxon>
        <taxon>Thelephoraceae</taxon>
        <taxon>Thelephora</taxon>
    </lineage>
</organism>
<evidence type="ECO:0000256" key="8">
    <source>
        <dbReference type="ARBA" id="ARBA00023242"/>
    </source>
</evidence>
<reference evidence="12" key="2">
    <citation type="submission" date="2020-11" db="EMBL/GenBank/DDBJ databases">
        <authorList>
            <consortium name="DOE Joint Genome Institute"/>
            <person name="Kuo A."/>
            <person name="Miyauchi S."/>
            <person name="Kiss E."/>
            <person name="Drula E."/>
            <person name="Kohler A."/>
            <person name="Sanchez-Garcia M."/>
            <person name="Andreopoulos B."/>
            <person name="Barry K.W."/>
            <person name="Bonito G."/>
            <person name="Buee M."/>
            <person name="Carver A."/>
            <person name="Chen C."/>
            <person name="Cichocki N."/>
            <person name="Clum A."/>
            <person name="Culley D."/>
            <person name="Crous P.W."/>
            <person name="Fauchery L."/>
            <person name="Girlanda M."/>
            <person name="Hayes R."/>
            <person name="Keri Z."/>
            <person name="Labutti K."/>
            <person name="Lipzen A."/>
            <person name="Lombard V."/>
            <person name="Magnuson J."/>
            <person name="Maillard F."/>
            <person name="Morin E."/>
            <person name="Murat C."/>
            <person name="Nolan M."/>
            <person name="Ohm R."/>
            <person name="Pangilinan J."/>
            <person name="Pereira M."/>
            <person name="Perotto S."/>
            <person name="Peter M."/>
            <person name="Riley R."/>
            <person name="Sitrit Y."/>
            <person name="Stielow B."/>
            <person name="Szollosi G."/>
            <person name="Zifcakova L."/>
            <person name="Stursova M."/>
            <person name="Spatafora J.W."/>
            <person name="Tedersoo L."/>
            <person name="Vaario L.-M."/>
            <person name="Yamada A."/>
            <person name="Yan M."/>
            <person name="Wang P."/>
            <person name="Xu J."/>
            <person name="Bruns T."/>
            <person name="Baldrian P."/>
            <person name="Vilgalys R."/>
            <person name="Henrissat B."/>
            <person name="Grigoriev I.V."/>
            <person name="Hibbett D."/>
            <person name="Nagy L.G."/>
            <person name="Martin F.M."/>
        </authorList>
    </citation>
    <scope>NUCLEOTIDE SEQUENCE</scope>
    <source>
        <strain evidence="12">UH-Tt-Lm1</strain>
    </source>
</reference>
<feature type="region of interest" description="Disordered" evidence="10">
    <location>
        <begin position="229"/>
        <end position="257"/>
    </location>
</feature>
<keyword evidence="8" id="KW-0539">Nucleus</keyword>
<protein>
    <recommendedName>
        <fullName evidence="3">tRNA (adenine(58)-N(1))-methyltransferase catalytic subunit TRM61</fullName>
        <ecNumber evidence="2">2.1.1.220</ecNumber>
    </recommendedName>
    <alternativeName>
        <fullName evidence="9">tRNA(m1A58)-methyltransferase subunit TRM61</fullName>
    </alternativeName>
</protein>
<dbReference type="InterPro" id="IPR014816">
    <property type="entry name" value="tRNA_MeTrfase_Gcd14"/>
</dbReference>
<dbReference type="SUPFAM" id="SSF53335">
    <property type="entry name" value="S-adenosyl-L-methionine-dependent methyltransferases"/>
    <property type="match status" value="1"/>
</dbReference>
<dbReference type="CDD" id="cd02440">
    <property type="entry name" value="AdoMet_MTases"/>
    <property type="match status" value="1"/>
</dbReference>
<evidence type="ECO:0000256" key="4">
    <source>
        <dbReference type="ARBA" id="ARBA00022603"/>
    </source>
</evidence>
<feature type="region of interest" description="Disordered" evidence="10">
    <location>
        <begin position="341"/>
        <end position="362"/>
    </location>
</feature>
<accession>A0A9P6HAS7</accession>
<sequence length="362" mass="39492">MALPHRTQILYIADIAFVTSWLNIRPGSNVIEAGTGSGSFSHSTARTIGPSGHLWSYEFHETRASKARQEFSEHGMSNVTLTHRNVCKDGFTIQDTADAVFLDLPAPWEAVQHARSALRKDRTARICCFSPCMEQVLRTVNALNDHGFTEITMYETLMRPHEVNQVPCLKSVRKVGEELKDMAVRREERRLRQIAFSAASKAKRKREEAGDVSDLGEMQQDASLKRLKTCEGEDGKPSASDSGAEIRACDNDNDGGGVSTNESTNLNFATDPEGAALLIEYSDYAVVGAEASPIRTVGSVHVSEPTATGSGRHLNVSKVFPEVRGHTSYLTFACLVPFPPDATPRNPVELEGGNRSPGNSST</sequence>
<gene>
    <name evidence="12" type="ORF">BJ322DRAFT_1068858</name>
</gene>
<dbReference type="InterPro" id="IPR049470">
    <property type="entry name" value="TRM61_C"/>
</dbReference>
<keyword evidence="7" id="KW-0819">tRNA processing</keyword>
<dbReference type="OrthoDB" id="1925287at2759"/>
<keyword evidence="4 12" id="KW-0489">Methyltransferase</keyword>
<comment type="subcellular location">
    <subcellularLocation>
        <location evidence="1">Nucleus</location>
    </subcellularLocation>
</comment>
<dbReference type="EC" id="2.1.1.220" evidence="2"/>
<evidence type="ECO:0000256" key="9">
    <source>
        <dbReference type="ARBA" id="ARBA00033309"/>
    </source>
</evidence>
<evidence type="ECO:0000313" key="12">
    <source>
        <dbReference type="EMBL" id="KAF9783102.1"/>
    </source>
</evidence>
<evidence type="ECO:0000256" key="2">
    <source>
        <dbReference type="ARBA" id="ARBA00012796"/>
    </source>
</evidence>
<proteinExistence type="predicted"/>
<evidence type="ECO:0000256" key="5">
    <source>
        <dbReference type="ARBA" id="ARBA00022679"/>
    </source>
</evidence>
<evidence type="ECO:0000256" key="6">
    <source>
        <dbReference type="ARBA" id="ARBA00022691"/>
    </source>
</evidence>
<feature type="domain" description="tRNA (adenine(58)-N(1))-methyltransferase catalytic subunit TRM61 C-terminal" evidence="11">
    <location>
        <begin position="2"/>
        <end position="208"/>
    </location>
</feature>
<dbReference type="GO" id="GO:0005634">
    <property type="term" value="C:nucleus"/>
    <property type="evidence" value="ECO:0007669"/>
    <property type="project" value="UniProtKB-SubCell"/>
</dbReference>
<dbReference type="FunFam" id="3.40.50.150:FF:000247">
    <property type="entry name" value="tRNA (adenine(58)-N(1))-methyltransferase catalytic subunit TRM61"/>
    <property type="match status" value="1"/>
</dbReference>
<keyword evidence="6" id="KW-0949">S-adenosyl-L-methionine</keyword>
<dbReference type="GO" id="GO:0030488">
    <property type="term" value="P:tRNA methylation"/>
    <property type="evidence" value="ECO:0007669"/>
    <property type="project" value="InterPro"/>
</dbReference>
<keyword evidence="5" id="KW-0808">Transferase</keyword>
<comment type="caution">
    <text evidence="12">The sequence shown here is derived from an EMBL/GenBank/DDBJ whole genome shotgun (WGS) entry which is preliminary data.</text>
</comment>
<dbReference type="InterPro" id="IPR029063">
    <property type="entry name" value="SAM-dependent_MTases_sf"/>
</dbReference>
<dbReference type="GO" id="GO:0031515">
    <property type="term" value="C:tRNA (m1A) methyltransferase complex"/>
    <property type="evidence" value="ECO:0007669"/>
    <property type="project" value="InterPro"/>
</dbReference>
<dbReference type="PROSITE" id="PS51620">
    <property type="entry name" value="SAM_TRM61"/>
    <property type="match status" value="1"/>
</dbReference>
<name>A0A9P6HAS7_9AGAM</name>